<dbReference type="PANTHER" id="PTHR42818">
    <property type="entry name" value="SULFOPYRUVATE DECARBOXYLASE SUBUNIT ALPHA"/>
    <property type="match status" value="1"/>
</dbReference>
<dbReference type="eggNOG" id="COG0028">
    <property type="taxonomic scope" value="Bacteria"/>
</dbReference>
<dbReference type="SUPFAM" id="SSF52518">
    <property type="entry name" value="Thiamin diphosphate-binding fold (THDP-binding)"/>
    <property type="match status" value="2"/>
</dbReference>
<dbReference type="GO" id="GO:0030976">
    <property type="term" value="F:thiamine pyrophosphate binding"/>
    <property type="evidence" value="ECO:0007669"/>
    <property type="project" value="InterPro"/>
</dbReference>
<dbReference type="Pfam" id="PF02776">
    <property type="entry name" value="TPP_enzyme_N"/>
    <property type="match status" value="1"/>
</dbReference>
<keyword evidence="3" id="KW-0456">Lyase</keyword>
<dbReference type="InterPro" id="IPR017684">
    <property type="entry name" value="Phosphono-pyrv_decarboxylase"/>
</dbReference>
<accession>G8QVS4</accession>
<dbReference type="Gene3D" id="3.40.50.970">
    <property type="match status" value="2"/>
</dbReference>
<dbReference type="InterPro" id="IPR012001">
    <property type="entry name" value="Thiamin_PyroP_enz_TPP-bd_dom"/>
</dbReference>
<organism evidence="6 7">
    <name type="scientific">Sphaerochaeta pleomorpha (strain ATCC BAA-1885 / DSM 22778 / Grapes)</name>
    <dbReference type="NCBI Taxonomy" id="158190"/>
    <lineage>
        <taxon>Bacteria</taxon>
        <taxon>Pseudomonadati</taxon>
        <taxon>Spirochaetota</taxon>
        <taxon>Spirochaetia</taxon>
        <taxon>Spirochaetales</taxon>
        <taxon>Sphaerochaetaceae</taxon>
        <taxon>Sphaerochaeta</taxon>
    </lineage>
</organism>
<gene>
    <name evidence="6" type="ordered locus">SpiGrapes_1559</name>
</gene>
<reference evidence="6 7" key="1">
    <citation type="submission" date="2011-11" db="EMBL/GenBank/DDBJ databases">
        <title>Complete sequence of Spirochaeta sp. grapes.</title>
        <authorList>
            <consortium name="US DOE Joint Genome Institute"/>
            <person name="Lucas S."/>
            <person name="Han J."/>
            <person name="Lapidus A."/>
            <person name="Cheng J.-F."/>
            <person name="Goodwin L."/>
            <person name="Pitluck S."/>
            <person name="Peters L."/>
            <person name="Ovchinnikova G."/>
            <person name="Munk A.C."/>
            <person name="Detter J.C."/>
            <person name="Han C."/>
            <person name="Tapia R."/>
            <person name="Land M."/>
            <person name="Hauser L."/>
            <person name="Kyrpides N."/>
            <person name="Ivanova N."/>
            <person name="Pagani I."/>
            <person name="Ritalahtilisa K."/>
            <person name="Loeffler F."/>
            <person name="Woyke T."/>
        </authorList>
    </citation>
    <scope>NUCLEOTIDE SEQUENCE [LARGE SCALE GENOMIC DNA]</scope>
    <source>
        <strain evidence="7">ATCC BAA-1885 / DSM 22778 / Grapes</strain>
    </source>
</reference>
<sequence length="380" mass="40482">MLDPSLFLDYLETINVGFVTGVPDSLLKSFCEEVYGRYGVNSKRHIVSVNEGNAVGLAAGYHLATGKVPLVYLQNSGLGNAVNPATSLTDPAVYGIPVIYLVGWRGEPGVHDEPQHVKQGEITEQLLSVLGIEHMVVSKETTLEDIINQFSKTFSSSLSQGKSVALVVRKGAFQKGSGTFEGHDEELGREEAIGLLAERMGTDDFVISTTGKISRELFEYCKKNKPENSSHNFLTVGSMGHASAIALSVALQESEKTVWCLDGDGAALMHMGGLATIGTMKPENLIHVVLNNEAHESVGGMPTVAGKVDLETIAKACGYASAVTLKTRADLEVLLASGLGAIAKPALIQVLVSTGAREDLMRPDTTPLQNKEAFMGALRV</sequence>
<evidence type="ECO:0000313" key="7">
    <source>
        <dbReference type="Proteomes" id="UP000005632"/>
    </source>
</evidence>
<name>G8QVS4_SPHPG</name>
<dbReference type="EMBL" id="CP003155">
    <property type="protein sequence ID" value="AEV29366.1"/>
    <property type="molecule type" value="Genomic_DNA"/>
</dbReference>
<dbReference type="InterPro" id="IPR011766">
    <property type="entry name" value="TPP_enzyme_TPP-bd"/>
</dbReference>
<evidence type="ECO:0000313" key="6">
    <source>
        <dbReference type="EMBL" id="AEV29366.1"/>
    </source>
</evidence>
<dbReference type="OrthoDB" id="9785953at2"/>
<dbReference type="Proteomes" id="UP000005632">
    <property type="component" value="Chromosome"/>
</dbReference>
<keyword evidence="6" id="KW-0670">Pyruvate</keyword>
<dbReference type="RefSeq" id="WP_014270214.1">
    <property type="nucleotide sequence ID" value="NC_016633.1"/>
</dbReference>
<dbReference type="AlphaFoldDB" id="G8QVS4"/>
<dbReference type="eggNOG" id="COG4032">
    <property type="taxonomic scope" value="Bacteria"/>
</dbReference>
<dbReference type="InterPro" id="IPR029061">
    <property type="entry name" value="THDP-binding"/>
</dbReference>
<dbReference type="KEGG" id="sgp:SpiGrapes_1559"/>
<evidence type="ECO:0000256" key="1">
    <source>
        <dbReference type="ARBA" id="ARBA00022793"/>
    </source>
</evidence>
<keyword evidence="7" id="KW-1185">Reference proteome</keyword>
<dbReference type="GO" id="GO:0032923">
    <property type="term" value="P:organic phosphonate biosynthetic process"/>
    <property type="evidence" value="ECO:0007669"/>
    <property type="project" value="InterPro"/>
</dbReference>
<keyword evidence="2" id="KW-0786">Thiamine pyrophosphate</keyword>
<dbReference type="PANTHER" id="PTHR42818:SF1">
    <property type="entry name" value="SULFOPYRUVATE DECARBOXYLASE"/>
    <property type="match status" value="1"/>
</dbReference>
<protein>
    <submittedName>
        <fullName evidence="6">Phosphonopyruvate decarboxylase</fullName>
    </submittedName>
</protein>
<dbReference type="CDD" id="cd07035">
    <property type="entry name" value="TPP_PYR_POX_like"/>
    <property type="match status" value="1"/>
</dbReference>
<dbReference type="Pfam" id="PF02775">
    <property type="entry name" value="TPP_enzyme_C"/>
    <property type="match status" value="1"/>
</dbReference>
<evidence type="ECO:0000256" key="2">
    <source>
        <dbReference type="ARBA" id="ARBA00023052"/>
    </source>
</evidence>
<dbReference type="NCBIfam" id="TIGR03297">
    <property type="entry name" value="Ppyr-DeCO2ase"/>
    <property type="match status" value="1"/>
</dbReference>
<keyword evidence="1" id="KW-0210">Decarboxylase</keyword>
<feature type="domain" description="Thiamine pyrophosphate enzyme N-terminal TPP-binding" evidence="5">
    <location>
        <begin position="6"/>
        <end position="122"/>
    </location>
</feature>
<proteinExistence type="predicted"/>
<feature type="domain" description="Thiamine pyrophosphate enzyme TPP-binding" evidence="4">
    <location>
        <begin position="210"/>
        <end position="350"/>
    </location>
</feature>
<dbReference type="GO" id="GO:0033980">
    <property type="term" value="F:phosphonopyruvate decarboxylase activity"/>
    <property type="evidence" value="ECO:0007669"/>
    <property type="project" value="InterPro"/>
</dbReference>
<dbReference type="HOGENOM" id="CLU_042853_1_0_12"/>
<dbReference type="STRING" id="158190.SpiGrapes_1559"/>
<evidence type="ECO:0000259" key="4">
    <source>
        <dbReference type="Pfam" id="PF02775"/>
    </source>
</evidence>
<evidence type="ECO:0000259" key="5">
    <source>
        <dbReference type="Pfam" id="PF02776"/>
    </source>
</evidence>
<dbReference type="InterPro" id="IPR051818">
    <property type="entry name" value="TPP_dependent_decarboxylase"/>
</dbReference>
<evidence type="ECO:0000256" key="3">
    <source>
        <dbReference type="ARBA" id="ARBA00023239"/>
    </source>
</evidence>